<evidence type="ECO:0000313" key="2">
    <source>
        <dbReference type="EMBL" id="PPQ76548.1"/>
    </source>
</evidence>
<comment type="caution">
    <text evidence="2">The sequence shown here is derived from an EMBL/GenBank/DDBJ whole genome shotgun (WGS) entry which is preliminary data.</text>
</comment>
<organism evidence="2 3">
    <name type="scientific">Panaeolus cyanescens</name>
    <dbReference type="NCBI Taxonomy" id="181874"/>
    <lineage>
        <taxon>Eukaryota</taxon>
        <taxon>Fungi</taxon>
        <taxon>Dikarya</taxon>
        <taxon>Basidiomycota</taxon>
        <taxon>Agaricomycotina</taxon>
        <taxon>Agaricomycetes</taxon>
        <taxon>Agaricomycetidae</taxon>
        <taxon>Agaricales</taxon>
        <taxon>Agaricineae</taxon>
        <taxon>Galeropsidaceae</taxon>
        <taxon>Panaeolus</taxon>
    </lineage>
</organism>
<evidence type="ECO:0000256" key="1">
    <source>
        <dbReference type="SAM" id="SignalP"/>
    </source>
</evidence>
<sequence length="170" mass="18909">MWLSHTSLLSLFMLSMSLIVTSQSLSYDQLSSRDWPDSLTLSTREPHMLSAPVPLSLAPRTFLRSYTTRELIEEVEDRLVRRALPKLNAANLMQYVKKGTTWIKEMTAADKTRLANFKAKVKALPAARRLMPKAMKNKLDAAAKAAAPKLKAQLAAAAANKDITPKGMKK</sequence>
<feature type="signal peptide" evidence="1">
    <location>
        <begin position="1"/>
        <end position="24"/>
    </location>
</feature>
<keyword evidence="3" id="KW-1185">Reference proteome</keyword>
<feature type="chain" id="PRO_5019175612" evidence="1">
    <location>
        <begin position="25"/>
        <end position="170"/>
    </location>
</feature>
<dbReference type="Proteomes" id="UP000284842">
    <property type="component" value="Unassembled WGS sequence"/>
</dbReference>
<accession>A0A409WDG5</accession>
<reference evidence="2 3" key="1">
    <citation type="journal article" date="2018" name="Evol. Lett.">
        <title>Horizontal gene cluster transfer increased hallucinogenic mushroom diversity.</title>
        <authorList>
            <person name="Reynolds H.T."/>
            <person name="Vijayakumar V."/>
            <person name="Gluck-Thaler E."/>
            <person name="Korotkin H.B."/>
            <person name="Matheny P.B."/>
            <person name="Slot J.C."/>
        </authorList>
    </citation>
    <scope>NUCLEOTIDE SEQUENCE [LARGE SCALE GENOMIC DNA]</scope>
    <source>
        <strain evidence="2 3">2629</strain>
    </source>
</reference>
<gene>
    <name evidence="2" type="ORF">CVT24_010965</name>
</gene>
<dbReference type="InParanoid" id="A0A409WDG5"/>
<keyword evidence="1" id="KW-0732">Signal</keyword>
<proteinExistence type="predicted"/>
<name>A0A409WDG5_9AGAR</name>
<dbReference type="EMBL" id="NHTK01005560">
    <property type="protein sequence ID" value="PPQ76548.1"/>
    <property type="molecule type" value="Genomic_DNA"/>
</dbReference>
<dbReference type="AlphaFoldDB" id="A0A409WDG5"/>
<evidence type="ECO:0000313" key="3">
    <source>
        <dbReference type="Proteomes" id="UP000284842"/>
    </source>
</evidence>
<protein>
    <submittedName>
        <fullName evidence="2">Uncharacterized protein</fullName>
    </submittedName>
</protein>